<keyword evidence="2" id="KW-1185">Reference proteome</keyword>
<dbReference type="InterPro" id="IPR002837">
    <property type="entry name" value="DUF123"/>
</dbReference>
<dbReference type="PANTHER" id="PTHR37460">
    <property type="entry name" value="ENDONUCLEASE III"/>
    <property type="match status" value="1"/>
</dbReference>
<dbReference type="PANTHER" id="PTHR37460:SF1">
    <property type="entry name" value="ENDONUCLEASE III"/>
    <property type="match status" value="1"/>
</dbReference>
<comment type="caution">
    <text evidence="1">The sequence shown here is derived from an EMBL/GenBank/DDBJ whole genome shotgun (WGS) entry which is preliminary data.</text>
</comment>
<protein>
    <recommendedName>
        <fullName evidence="3">Endonuclease III</fullName>
    </recommendedName>
</protein>
<organism evidence="1 2">
    <name type="scientific">Thalassospira alkalitolerans</name>
    <dbReference type="NCBI Taxonomy" id="1293890"/>
    <lineage>
        <taxon>Bacteria</taxon>
        <taxon>Pseudomonadati</taxon>
        <taxon>Pseudomonadota</taxon>
        <taxon>Alphaproteobacteria</taxon>
        <taxon>Rhodospirillales</taxon>
        <taxon>Thalassospiraceae</taxon>
        <taxon>Thalassospira</taxon>
    </lineage>
</organism>
<evidence type="ECO:0000313" key="1">
    <source>
        <dbReference type="EMBL" id="OSQ43782.1"/>
    </source>
</evidence>
<reference evidence="1 2" key="1">
    <citation type="submission" date="2014-03" db="EMBL/GenBank/DDBJ databases">
        <title>The draft genome sequence of Thalassospira alkalitolerans JCM 18968.</title>
        <authorList>
            <person name="Lai Q."/>
            <person name="Shao Z."/>
        </authorList>
    </citation>
    <scope>NUCLEOTIDE SEQUENCE [LARGE SCALE GENOMIC DNA]</scope>
    <source>
        <strain evidence="1 2">JCM 18968</strain>
    </source>
</reference>
<accession>A0A1Y2L7D7</accession>
<evidence type="ECO:0000313" key="2">
    <source>
        <dbReference type="Proteomes" id="UP000193396"/>
    </source>
</evidence>
<sequence>MPKITDQTLRLLPKAAGAYVLVIDLPGDIALQNKRFAGTVLHKGIYLYCGSAKGPGGIAARVKRHCRADKKPHWHVDELTSNGVGQVVSVLVVPGGNECDLRTSLSTVPGVEAPVHGFGSSDCKCCPAHLLQAGNPDAAIVYLASMS</sequence>
<dbReference type="Pfam" id="PF01986">
    <property type="entry name" value="DUF123"/>
    <property type="match status" value="1"/>
</dbReference>
<dbReference type="Proteomes" id="UP000193396">
    <property type="component" value="Unassembled WGS sequence"/>
</dbReference>
<dbReference type="EMBL" id="JFKB01000023">
    <property type="protein sequence ID" value="OSQ43782.1"/>
    <property type="molecule type" value="Genomic_DNA"/>
</dbReference>
<dbReference type="AlphaFoldDB" id="A0A1Y2L7D7"/>
<dbReference type="CDD" id="cd10441">
    <property type="entry name" value="GIY-YIG_COG1833"/>
    <property type="match status" value="1"/>
</dbReference>
<gene>
    <name evidence="1" type="ORF">TALK_20170</name>
</gene>
<proteinExistence type="predicted"/>
<name>A0A1Y2L7D7_9PROT</name>
<evidence type="ECO:0008006" key="3">
    <source>
        <dbReference type="Google" id="ProtNLM"/>
    </source>
</evidence>